<evidence type="ECO:0000313" key="2">
    <source>
        <dbReference type="EMBL" id="CAF1645223.1"/>
    </source>
</evidence>
<accession>A0A815TAT0</accession>
<dbReference type="Proteomes" id="UP000663877">
    <property type="component" value="Unassembled WGS sequence"/>
</dbReference>
<dbReference type="Proteomes" id="UP000663832">
    <property type="component" value="Unassembled WGS sequence"/>
</dbReference>
<protein>
    <submittedName>
        <fullName evidence="1">Uncharacterized protein</fullName>
    </submittedName>
</protein>
<reference evidence="1" key="1">
    <citation type="submission" date="2021-02" db="EMBL/GenBank/DDBJ databases">
        <authorList>
            <person name="Nowell W R."/>
        </authorList>
    </citation>
    <scope>NUCLEOTIDE SEQUENCE</scope>
</reference>
<organism evidence="1 4">
    <name type="scientific">Adineta steineri</name>
    <dbReference type="NCBI Taxonomy" id="433720"/>
    <lineage>
        <taxon>Eukaryota</taxon>
        <taxon>Metazoa</taxon>
        <taxon>Spiralia</taxon>
        <taxon>Gnathifera</taxon>
        <taxon>Rotifera</taxon>
        <taxon>Eurotatoria</taxon>
        <taxon>Bdelloidea</taxon>
        <taxon>Adinetida</taxon>
        <taxon>Adinetidae</taxon>
        <taxon>Adineta</taxon>
    </lineage>
</organism>
<evidence type="ECO:0000313" key="1">
    <source>
        <dbReference type="EMBL" id="CAF1503934.1"/>
    </source>
</evidence>
<dbReference type="EMBL" id="CAJNOM010003403">
    <property type="protein sequence ID" value="CAF1645223.1"/>
    <property type="molecule type" value="Genomic_DNA"/>
</dbReference>
<name>A0A815TAT0_9BILA</name>
<dbReference type="EMBL" id="CAJNOI010003061">
    <property type="protein sequence ID" value="CAF1503934.1"/>
    <property type="molecule type" value="Genomic_DNA"/>
</dbReference>
<sequence>MLITIYAIVNRQSDAWQNLVCIYDILRSDLKAAINEIWLCLNSVIISLSKVITVTKIIELLIIRFIMVLIPDVLQFILKTLNKLGKIQFDLVTCNFYNVTMK</sequence>
<keyword evidence="3" id="KW-1185">Reference proteome</keyword>
<dbReference type="AlphaFoldDB" id="A0A815TAT0"/>
<gene>
    <name evidence="1" type="ORF">BJG266_LOCUS43332</name>
    <name evidence="2" type="ORF">QVE165_LOCUS60248</name>
</gene>
<evidence type="ECO:0000313" key="3">
    <source>
        <dbReference type="Proteomes" id="UP000663832"/>
    </source>
</evidence>
<comment type="caution">
    <text evidence="1">The sequence shown here is derived from an EMBL/GenBank/DDBJ whole genome shotgun (WGS) entry which is preliminary data.</text>
</comment>
<evidence type="ECO:0000313" key="4">
    <source>
        <dbReference type="Proteomes" id="UP000663877"/>
    </source>
</evidence>
<proteinExistence type="predicted"/>